<feature type="chain" id="PRO_5022872738" evidence="5">
    <location>
        <begin position="22"/>
        <end position="161"/>
    </location>
</feature>
<dbReference type="GO" id="GO:0030313">
    <property type="term" value="C:cell envelope"/>
    <property type="evidence" value="ECO:0007669"/>
    <property type="project" value="UniProtKB-SubCell"/>
</dbReference>
<comment type="subcellular location">
    <subcellularLocation>
        <location evidence="1">Cell envelope</location>
    </subcellularLocation>
</comment>
<evidence type="ECO:0000256" key="1">
    <source>
        <dbReference type="ARBA" id="ARBA00004196"/>
    </source>
</evidence>
<reference evidence="7 8" key="2">
    <citation type="submission" date="2019-09" db="EMBL/GenBank/DDBJ databases">
        <authorList>
            <person name="Jin C."/>
        </authorList>
    </citation>
    <scope>NUCLEOTIDE SEQUENCE [LARGE SCALE GENOMIC DNA]</scope>
    <source>
        <strain evidence="7 8">BN140078</strain>
    </source>
</reference>
<dbReference type="InterPro" id="IPR017937">
    <property type="entry name" value="Thioredoxin_CS"/>
</dbReference>
<keyword evidence="5" id="KW-0732">Signal</keyword>
<dbReference type="PANTHER" id="PTHR42852">
    <property type="entry name" value="THIOL:DISULFIDE INTERCHANGE PROTEIN DSBE"/>
    <property type="match status" value="1"/>
</dbReference>
<accession>A0A5B2VIG9</accession>
<dbReference type="Gene3D" id="3.40.30.10">
    <property type="entry name" value="Glutaredoxin"/>
    <property type="match status" value="1"/>
</dbReference>
<dbReference type="Pfam" id="PF00578">
    <property type="entry name" value="AhpC-TSA"/>
    <property type="match status" value="1"/>
</dbReference>
<dbReference type="AlphaFoldDB" id="A0A5B2VIG9"/>
<dbReference type="SUPFAM" id="SSF52833">
    <property type="entry name" value="Thioredoxin-like"/>
    <property type="match status" value="1"/>
</dbReference>
<keyword evidence="8" id="KW-1185">Reference proteome</keyword>
<dbReference type="GO" id="GO:0016491">
    <property type="term" value="F:oxidoreductase activity"/>
    <property type="evidence" value="ECO:0007669"/>
    <property type="project" value="InterPro"/>
</dbReference>
<dbReference type="PANTHER" id="PTHR42852:SF6">
    <property type="entry name" value="THIOL:DISULFIDE INTERCHANGE PROTEIN DSBE"/>
    <property type="match status" value="1"/>
</dbReference>
<dbReference type="InterPro" id="IPR013766">
    <property type="entry name" value="Thioredoxin_domain"/>
</dbReference>
<feature type="domain" description="Thioredoxin" evidence="6">
    <location>
        <begin position="6"/>
        <end position="161"/>
    </location>
</feature>
<evidence type="ECO:0000256" key="3">
    <source>
        <dbReference type="ARBA" id="ARBA00023157"/>
    </source>
</evidence>
<keyword evidence="4" id="KW-0676">Redox-active center</keyword>
<dbReference type="InterPro" id="IPR050553">
    <property type="entry name" value="Thioredoxin_ResA/DsbE_sf"/>
</dbReference>
<dbReference type="Proteomes" id="UP000324611">
    <property type="component" value="Unassembled WGS sequence"/>
</dbReference>
<evidence type="ECO:0000259" key="6">
    <source>
        <dbReference type="PROSITE" id="PS51352"/>
    </source>
</evidence>
<dbReference type="EMBL" id="VUOC01000004">
    <property type="protein sequence ID" value="KAA2238715.1"/>
    <property type="molecule type" value="Genomic_DNA"/>
</dbReference>
<gene>
    <name evidence="7" type="ORF">F0L74_21085</name>
</gene>
<reference evidence="7 8" key="1">
    <citation type="submission" date="2019-09" db="EMBL/GenBank/DDBJ databases">
        <title>Chitinophaga ginsengihumi sp. nov., isolated from soil of ginseng rhizosphere.</title>
        <authorList>
            <person name="Lee J."/>
        </authorList>
    </citation>
    <scope>NUCLEOTIDE SEQUENCE [LARGE SCALE GENOMIC DNA]</scope>
    <source>
        <strain evidence="7 8">BN140078</strain>
    </source>
</reference>
<dbReference type="GO" id="GO:0016209">
    <property type="term" value="F:antioxidant activity"/>
    <property type="evidence" value="ECO:0007669"/>
    <property type="project" value="InterPro"/>
</dbReference>
<evidence type="ECO:0000256" key="4">
    <source>
        <dbReference type="ARBA" id="ARBA00023284"/>
    </source>
</evidence>
<evidence type="ECO:0000256" key="5">
    <source>
        <dbReference type="SAM" id="SignalP"/>
    </source>
</evidence>
<comment type="caution">
    <text evidence="7">The sequence shown here is derived from an EMBL/GenBank/DDBJ whole genome shotgun (WGS) entry which is preliminary data.</text>
</comment>
<sequence>MPVKPVLYIILLHAFLLPASAQQVRLVTLDELERRFTAGGDTTYVINFWATWCGPCVDELPHFEKFRQTFKDEPVRVLLVSLDARSKLRGQVLPFVKKARLQNEVILLNETDQQQYIDRISPEWSGSLPATLFVNKGKQLRRLQEREFTYDQLVATFRSLK</sequence>
<keyword evidence="2" id="KW-0201">Cytochrome c-type biogenesis</keyword>
<dbReference type="PROSITE" id="PS00194">
    <property type="entry name" value="THIOREDOXIN_1"/>
    <property type="match status" value="1"/>
</dbReference>
<name>A0A5B2VIG9_9BACT</name>
<evidence type="ECO:0000313" key="8">
    <source>
        <dbReference type="Proteomes" id="UP000324611"/>
    </source>
</evidence>
<dbReference type="GO" id="GO:0017004">
    <property type="term" value="P:cytochrome complex assembly"/>
    <property type="evidence" value="ECO:0007669"/>
    <property type="project" value="UniProtKB-KW"/>
</dbReference>
<organism evidence="7 8">
    <name type="scientific">Chitinophaga agrisoli</name>
    <dbReference type="NCBI Taxonomy" id="2607653"/>
    <lineage>
        <taxon>Bacteria</taxon>
        <taxon>Pseudomonadati</taxon>
        <taxon>Bacteroidota</taxon>
        <taxon>Chitinophagia</taxon>
        <taxon>Chitinophagales</taxon>
        <taxon>Chitinophagaceae</taxon>
        <taxon>Chitinophaga</taxon>
    </lineage>
</organism>
<evidence type="ECO:0000256" key="2">
    <source>
        <dbReference type="ARBA" id="ARBA00022748"/>
    </source>
</evidence>
<proteinExistence type="predicted"/>
<dbReference type="InterPro" id="IPR000866">
    <property type="entry name" value="AhpC/TSA"/>
</dbReference>
<keyword evidence="3" id="KW-1015">Disulfide bond</keyword>
<dbReference type="PROSITE" id="PS51352">
    <property type="entry name" value="THIOREDOXIN_2"/>
    <property type="match status" value="1"/>
</dbReference>
<dbReference type="InterPro" id="IPR036249">
    <property type="entry name" value="Thioredoxin-like_sf"/>
</dbReference>
<feature type="signal peptide" evidence="5">
    <location>
        <begin position="1"/>
        <end position="21"/>
    </location>
</feature>
<dbReference type="RefSeq" id="WP_149839894.1">
    <property type="nucleotide sequence ID" value="NZ_VUOC01000004.1"/>
</dbReference>
<evidence type="ECO:0000313" key="7">
    <source>
        <dbReference type="EMBL" id="KAA2238715.1"/>
    </source>
</evidence>
<dbReference type="CDD" id="cd02966">
    <property type="entry name" value="TlpA_like_family"/>
    <property type="match status" value="1"/>
</dbReference>
<protein>
    <submittedName>
        <fullName evidence="7">TlpA family protein disulfide reductase</fullName>
    </submittedName>
</protein>